<reference evidence="1 2" key="1">
    <citation type="submission" date="2023-01" db="EMBL/GenBank/DDBJ databases">
        <title>Analysis of 21 Apiospora genomes using comparative genomics revels a genus with tremendous synthesis potential of carbohydrate active enzymes and secondary metabolites.</title>
        <authorList>
            <person name="Sorensen T."/>
        </authorList>
    </citation>
    <scope>NUCLEOTIDE SEQUENCE [LARGE SCALE GENOMIC DNA]</scope>
    <source>
        <strain evidence="1 2">CBS 135458</strain>
    </source>
</reference>
<name>A0ABR1V2F4_9PEZI</name>
<dbReference type="Proteomes" id="UP001480595">
    <property type="component" value="Unassembled WGS sequence"/>
</dbReference>
<evidence type="ECO:0000313" key="1">
    <source>
        <dbReference type="EMBL" id="KAK8064445.1"/>
    </source>
</evidence>
<dbReference type="RefSeq" id="XP_066715434.1">
    <property type="nucleotide sequence ID" value="XM_066858492.1"/>
</dbReference>
<dbReference type="EMBL" id="JAQQWL010000007">
    <property type="protein sequence ID" value="KAK8064445.1"/>
    <property type="molecule type" value="Genomic_DNA"/>
</dbReference>
<gene>
    <name evidence="1" type="ORF">PG994_007083</name>
</gene>
<protein>
    <submittedName>
        <fullName evidence="1">Uncharacterized protein</fullName>
    </submittedName>
</protein>
<accession>A0ABR1V2F4</accession>
<organism evidence="1 2">
    <name type="scientific">Apiospora phragmitis</name>
    <dbReference type="NCBI Taxonomy" id="2905665"/>
    <lineage>
        <taxon>Eukaryota</taxon>
        <taxon>Fungi</taxon>
        <taxon>Dikarya</taxon>
        <taxon>Ascomycota</taxon>
        <taxon>Pezizomycotina</taxon>
        <taxon>Sordariomycetes</taxon>
        <taxon>Xylariomycetidae</taxon>
        <taxon>Amphisphaeriales</taxon>
        <taxon>Apiosporaceae</taxon>
        <taxon>Apiospora</taxon>
    </lineage>
</organism>
<keyword evidence="2" id="KW-1185">Reference proteome</keyword>
<comment type="caution">
    <text evidence="1">The sequence shown here is derived from an EMBL/GenBank/DDBJ whole genome shotgun (WGS) entry which is preliminary data.</text>
</comment>
<sequence length="308" mass="35614">MRYVQLDQWNCGKCDRFIKTTETIQSWITCDVGPTWCGALAMHALWEMLPEKENLQEIHEIARTARDFEMLPLLKIRAKLWLSDDILTPLQVQIPDSATAKTLSQIHGIGLSLGIESLVNRVQEYVIYRSQVANGHLYVQGEDLQDPKLDFGIAFTVFWRTHRLNFLRSIFGMVREFIEQLRDIKPLLPSHKCPHHRSQKVEERMCEGLALGSLLKGLTERHYERLPEHGMDLEDGWSMMAVKMSLSSINIQGYSDTIPRRHRKYTCDWTSEFQKRIQTVTRLRCTMGGSLRDHVLERGSLVGLNGLH</sequence>
<dbReference type="GeneID" id="92091555"/>
<evidence type="ECO:0000313" key="2">
    <source>
        <dbReference type="Proteomes" id="UP001480595"/>
    </source>
</evidence>
<proteinExistence type="predicted"/>